<dbReference type="RefSeq" id="WP_035166281.1">
    <property type="nucleotide sequence ID" value="NZ_CP018906.1"/>
</dbReference>
<protein>
    <recommendedName>
        <fullName evidence="4">TPM domain-containing protein</fullName>
    </recommendedName>
</protein>
<dbReference type="eggNOG" id="ENOG5030AUB">
    <property type="taxonomic scope" value="Bacteria"/>
</dbReference>
<sequence length="260" mass="28816">MKLGRTIYITLFTLLLAFCFTIPANAEKLQTEPVIQDDMGLLSSSQIDEINQINDKLAKLKSPQQIWVYTSRSAPDYYDSGFADDTGNHGQVKISDSVSESAKVKIAEQLGIDYNNPTTMQTDKLNNTTMITVIFVSPSMKQPVSVAMSDDMDSTMGGIRQTFFNFKIDNQTMSGTNIVNTAKNYSAFMEKHLDTHTMDSGPEWDTTITWTLIFLGIFFLIRHIVKGKTGGGSSGSGNSYDSGFGDGWWLGQNSGNDERY</sequence>
<evidence type="ECO:0000313" key="3">
    <source>
        <dbReference type="Proteomes" id="UP000030361"/>
    </source>
</evidence>
<dbReference type="OrthoDB" id="2322837at2"/>
<feature type="chain" id="PRO_5010547055" description="TPM domain-containing protein" evidence="1">
    <location>
        <begin position="27"/>
        <end position="260"/>
    </location>
</feature>
<gene>
    <name evidence="2" type="ORF">PL11_003035</name>
</gene>
<evidence type="ECO:0008006" key="4">
    <source>
        <dbReference type="Google" id="ProtNLM"/>
    </source>
</evidence>
<name>A0A1S6QH83_9LACO</name>
<organism evidence="2 3">
    <name type="scientific">Lentilactobacillus curieae</name>
    <dbReference type="NCBI Taxonomy" id="1138822"/>
    <lineage>
        <taxon>Bacteria</taxon>
        <taxon>Bacillati</taxon>
        <taxon>Bacillota</taxon>
        <taxon>Bacilli</taxon>
        <taxon>Lactobacillales</taxon>
        <taxon>Lactobacillaceae</taxon>
        <taxon>Lentilactobacillus</taxon>
    </lineage>
</organism>
<reference evidence="2 3" key="1">
    <citation type="journal article" date="2015" name="Genome Announc.">
        <title>Genome Sequence of Lactobacillus curieae CCTCC M 2011381T, a Novel Producer of Gamma-aminobutyric Acid.</title>
        <authorList>
            <person name="Wang Y."/>
            <person name="Wang Y."/>
            <person name="Lang C."/>
            <person name="Wei D."/>
            <person name="Xu P."/>
            <person name="Xie J."/>
        </authorList>
    </citation>
    <scope>NUCLEOTIDE SEQUENCE [LARGE SCALE GENOMIC DNA]</scope>
    <source>
        <strain evidence="2 3">CCTCC M 2011381</strain>
    </source>
</reference>
<keyword evidence="1" id="KW-0732">Signal</keyword>
<dbReference type="Proteomes" id="UP000030361">
    <property type="component" value="Chromosome"/>
</dbReference>
<proteinExistence type="predicted"/>
<dbReference type="KEGG" id="lcu:PL11_003035"/>
<accession>A0A1S6QH83</accession>
<evidence type="ECO:0000256" key="1">
    <source>
        <dbReference type="SAM" id="SignalP"/>
    </source>
</evidence>
<feature type="signal peptide" evidence="1">
    <location>
        <begin position="1"/>
        <end position="26"/>
    </location>
</feature>
<dbReference type="EMBL" id="CP018906">
    <property type="protein sequence ID" value="AQW20961.1"/>
    <property type="molecule type" value="Genomic_DNA"/>
</dbReference>
<dbReference type="Gene3D" id="3.10.310.50">
    <property type="match status" value="1"/>
</dbReference>
<dbReference type="AlphaFoldDB" id="A0A1S6QH83"/>
<keyword evidence="3" id="KW-1185">Reference proteome</keyword>
<evidence type="ECO:0000313" key="2">
    <source>
        <dbReference type="EMBL" id="AQW20961.1"/>
    </source>
</evidence>